<name>A0A6P8J780_ACTTE</name>
<dbReference type="Gene3D" id="3.40.630.30">
    <property type="match status" value="1"/>
</dbReference>
<dbReference type="InParanoid" id="A0A6P8J780"/>
<dbReference type="OrthoDB" id="8954808at2759"/>
<dbReference type="RefSeq" id="XP_031573703.1">
    <property type="nucleotide sequence ID" value="XM_031717843.1"/>
</dbReference>
<dbReference type="CDD" id="cd04301">
    <property type="entry name" value="NAT_SF"/>
    <property type="match status" value="1"/>
</dbReference>
<dbReference type="GO" id="GO:0016747">
    <property type="term" value="F:acyltransferase activity, transferring groups other than amino-acyl groups"/>
    <property type="evidence" value="ECO:0007669"/>
    <property type="project" value="InterPro"/>
</dbReference>
<dbReference type="KEGG" id="aten:116307555"/>
<dbReference type="SUPFAM" id="SSF55729">
    <property type="entry name" value="Acyl-CoA N-acyltransferases (Nat)"/>
    <property type="match status" value="1"/>
</dbReference>
<dbReference type="Pfam" id="PF00583">
    <property type="entry name" value="Acetyltransf_1"/>
    <property type="match status" value="1"/>
</dbReference>
<evidence type="ECO:0000313" key="2">
    <source>
        <dbReference type="Proteomes" id="UP000515163"/>
    </source>
</evidence>
<proteinExistence type="predicted"/>
<gene>
    <name evidence="3" type="primary">LOC116307555</name>
</gene>
<dbReference type="AlphaFoldDB" id="A0A6P8J780"/>
<evidence type="ECO:0000259" key="1">
    <source>
        <dbReference type="Pfam" id="PF00583"/>
    </source>
</evidence>
<accession>A0A6P8J780</accession>
<dbReference type="InterPro" id="IPR029625">
    <property type="entry name" value="FAM169"/>
</dbReference>
<dbReference type="PANTHER" id="PTHR22442:SF10">
    <property type="entry name" value="N-ACETYLTRANSFERASE, GNAT FAMILY-RELATED"/>
    <property type="match status" value="1"/>
</dbReference>
<dbReference type="Proteomes" id="UP000515163">
    <property type="component" value="Unplaced"/>
</dbReference>
<dbReference type="PANTHER" id="PTHR22442">
    <property type="match status" value="1"/>
</dbReference>
<dbReference type="InterPro" id="IPR016181">
    <property type="entry name" value="Acyl_CoA_acyltransferase"/>
</dbReference>
<evidence type="ECO:0000313" key="3">
    <source>
        <dbReference type="RefSeq" id="XP_031573703.1"/>
    </source>
</evidence>
<keyword evidence="2" id="KW-1185">Reference proteome</keyword>
<protein>
    <submittedName>
        <fullName evidence="3">Soluble lamin-associated protein of 75 kDa-like</fullName>
    </submittedName>
</protein>
<reference evidence="3" key="1">
    <citation type="submission" date="2025-08" db="UniProtKB">
        <authorList>
            <consortium name="RefSeq"/>
        </authorList>
    </citation>
    <scope>IDENTIFICATION</scope>
    <source>
        <tissue evidence="3">Tentacle</tissue>
    </source>
</reference>
<sequence length="282" mass="32735">MALCNKPVPKKIKTEKIDDYPVDLVKSFRDLNDANYDTQLNGLRETPNSLHCWICGVEKNIKTLTIKDFDIFDDGLRGHQLCGLRCDREKPHFVGLKVAGRWWNIEEILSSESNPRNGLMEIKTLGDRLLLSVLNTIVYNQHEKASEEPMFESHPPNEAGKIMWQSGKAVGFYTVKKKGKLISHFLPEVWEMNMLDTIFVRKDYRSKGLAKHMVEDFIDDFPKEYIGFSYPLTVPLTSICFNILKRRKEDRDRVWECREPGGMHGRINLWRSLKADKMLKSS</sequence>
<dbReference type="InterPro" id="IPR000182">
    <property type="entry name" value="GNAT_dom"/>
</dbReference>
<organism evidence="2 3">
    <name type="scientific">Actinia tenebrosa</name>
    <name type="common">Australian red waratah sea anemone</name>
    <dbReference type="NCBI Taxonomy" id="6105"/>
    <lineage>
        <taxon>Eukaryota</taxon>
        <taxon>Metazoa</taxon>
        <taxon>Cnidaria</taxon>
        <taxon>Anthozoa</taxon>
        <taxon>Hexacorallia</taxon>
        <taxon>Actiniaria</taxon>
        <taxon>Actiniidae</taxon>
        <taxon>Actinia</taxon>
    </lineage>
</organism>
<feature type="domain" description="N-acetyltransferase" evidence="1">
    <location>
        <begin position="155"/>
        <end position="224"/>
    </location>
</feature>
<dbReference type="GeneID" id="116307555"/>